<evidence type="ECO:0000313" key="10">
    <source>
        <dbReference type="Proteomes" id="UP000680067"/>
    </source>
</evidence>
<keyword evidence="10" id="KW-1185">Reference proteome</keyword>
<dbReference type="GO" id="GO:0004888">
    <property type="term" value="F:transmembrane signaling receptor activity"/>
    <property type="evidence" value="ECO:0007669"/>
    <property type="project" value="InterPro"/>
</dbReference>
<sequence>MHFSDWKIARKLMFLSGLLLTLMLVLSAHDWWNLHQNQQRAEVAMQQAELERQAVDQARKAQVEFKIQIQEWKNTLLRGNDQAAFDKYSKEFVNMGGEVQKSLDALQQTLKQLDQKTDEVVSAQKALAGLTSQYTEALKSYDVQQADSAKIVDAKVKGMDRAPTKQIDGIVESVQRDAKERADQQLSLMKTAFQKTIFLSLTLAVFAVAGMVLLTVWISRAITGPLTQAVDVAHEVAAGNLDVSIPPGSKDEAGQLLLALKEMTGSLVSIVHEVRNGTETINTASSEIAAGNLDLSSRTEQQAGSLEETAAAMEELTSNVKQNLDNTEQALTLVGQASSVAEKGGVVVKEVINTMRDIHSASAKIEDIISVIDGIAFQTNILALNAAVEAARAGEQGRGFAVVASEVRSLAQRSASAAKEIKVLIHDSVERVNAGTGLVDQAGATMLDVVSSVSNLATVIHEIANANREQTSGIEQINRAIMQMDQVTQQNAALVEEAAAAAGSMQHQASVLGQMVAKFRVHQQGIALQLAASANVRPALS</sequence>
<dbReference type="GO" id="GO:0007165">
    <property type="term" value="P:signal transduction"/>
    <property type="evidence" value="ECO:0007669"/>
    <property type="project" value="UniProtKB-KW"/>
</dbReference>
<dbReference type="CDD" id="cd11386">
    <property type="entry name" value="MCP_signal"/>
    <property type="match status" value="1"/>
</dbReference>
<dbReference type="Pfam" id="PF00015">
    <property type="entry name" value="MCPsignal"/>
    <property type="match status" value="1"/>
</dbReference>
<feature type="transmembrane region" description="Helical" evidence="6">
    <location>
        <begin position="197"/>
        <end position="218"/>
    </location>
</feature>
<dbReference type="AlphaFoldDB" id="A0A941I6P4"/>
<evidence type="ECO:0000256" key="3">
    <source>
        <dbReference type="ARBA" id="ARBA00029447"/>
    </source>
</evidence>
<feature type="domain" description="HAMP" evidence="8">
    <location>
        <begin position="220"/>
        <end position="272"/>
    </location>
</feature>
<dbReference type="PRINTS" id="PR00260">
    <property type="entry name" value="CHEMTRNSDUCR"/>
</dbReference>
<dbReference type="PROSITE" id="PS50111">
    <property type="entry name" value="CHEMOTAXIS_TRANSDUC_2"/>
    <property type="match status" value="1"/>
</dbReference>
<feature type="domain" description="Methyl-accepting transducer" evidence="7">
    <location>
        <begin position="277"/>
        <end position="506"/>
    </location>
</feature>
<evidence type="ECO:0000256" key="1">
    <source>
        <dbReference type="ARBA" id="ARBA00004370"/>
    </source>
</evidence>
<dbReference type="Gene3D" id="1.10.287.950">
    <property type="entry name" value="Methyl-accepting chemotaxis protein"/>
    <property type="match status" value="1"/>
</dbReference>
<name>A0A941I6P4_9BURK</name>
<dbReference type="GO" id="GO:0005886">
    <property type="term" value="C:plasma membrane"/>
    <property type="evidence" value="ECO:0007669"/>
    <property type="project" value="TreeGrafter"/>
</dbReference>
<dbReference type="PANTHER" id="PTHR43531">
    <property type="entry name" value="PROTEIN ICFG"/>
    <property type="match status" value="1"/>
</dbReference>
<evidence type="ECO:0000256" key="5">
    <source>
        <dbReference type="SAM" id="Coils"/>
    </source>
</evidence>
<organism evidence="9 10">
    <name type="scientific">Undibacterium luofuense</name>
    <dbReference type="NCBI Taxonomy" id="2828733"/>
    <lineage>
        <taxon>Bacteria</taxon>
        <taxon>Pseudomonadati</taxon>
        <taxon>Pseudomonadota</taxon>
        <taxon>Betaproteobacteria</taxon>
        <taxon>Burkholderiales</taxon>
        <taxon>Oxalobacteraceae</taxon>
        <taxon>Undibacterium</taxon>
    </lineage>
</organism>
<dbReference type="InterPro" id="IPR004090">
    <property type="entry name" value="Chemotax_Me-accpt_rcpt"/>
</dbReference>
<dbReference type="PANTHER" id="PTHR43531:SF14">
    <property type="entry name" value="METHYL-ACCEPTING CHEMOTAXIS PROTEIN I-RELATED"/>
    <property type="match status" value="1"/>
</dbReference>
<dbReference type="CDD" id="cd06225">
    <property type="entry name" value="HAMP"/>
    <property type="match status" value="1"/>
</dbReference>
<proteinExistence type="inferred from homology"/>
<evidence type="ECO:0000313" key="9">
    <source>
        <dbReference type="EMBL" id="MBR7784122.1"/>
    </source>
</evidence>
<protein>
    <submittedName>
        <fullName evidence="9">HAMP domain-containing protein</fullName>
    </submittedName>
</protein>
<dbReference type="Proteomes" id="UP000680067">
    <property type="component" value="Unassembled WGS sequence"/>
</dbReference>
<evidence type="ECO:0000259" key="8">
    <source>
        <dbReference type="PROSITE" id="PS50885"/>
    </source>
</evidence>
<keyword evidence="6" id="KW-0472">Membrane</keyword>
<evidence type="ECO:0000259" key="7">
    <source>
        <dbReference type="PROSITE" id="PS50111"/>
    </source>
</evidence>
<accession>A0A941I6P4</accession>
<reference evidence="9" key="1">
    <citation type="submission" date="2021-04" db="EMBL/GenBank/DDBJ databases">
        <title>novel species isolated from subtropical streams in China.</title>
        <authorList>
            <person name="Lu H."/>
        </authorList>
    </citation>
    <scope>NUCLEOTIDE SEQUENCE</scope>
    <source>
        <strain evidence="9">LFS511W</strain>
    </source>
</reference>
<keyword evidence="4" id="KW-0807">Transducer</keyword>
<comment type="caution">
    <text evidence="9">The sequence shown here is derived from an EMBL/GenBank/DDBJ whole genome shotgun (WGS) entry which is preliminary data.</text>
</comment>
<dbReference type="InterPro" id="IPR051310">
    <property type="entry name" value="MCP_chemotaxis"/>
</dbReference>
<keyword evidence="5" id="KW-0175">Coiled coil</keyword>
<feature type="coiled-coil region" evidence="5">
    <location>
        <begin position="103"/>
        <end position="133"/>
    </location>
</feature>
<dbReference type="SMART" id="SM00304">
    <property type="entry name" value="HAMP"/>
    <property type="match status" value="1"/>
</dbReference>
<dbReference type="EMBL" id="JAGSPN010000019">
    <property type="protein sequence ID" value="MBR7784122.1"/>
    <property type="molecule type" value="Genomic_DNA"/>
</dbReference>
<evidence type="ECO:0000256" key="4">
    <source>
        <dbReference type="PROSITE-ProRule" id="PRU00284"/>
    </source>
</evidence>
<dbReference type="GO" id="GO:0006935">
    <property type="term" value="P:chemotaxis"/>
    <property type="evidence" value="ECO:0007669"/>
    <property type="project" value="InterPro"/>
</dbReference>
<dbReference type="InterPro" id="IPR003660">
    <property type="entry name" value="HAMP_dom"/>
</dbReference>
<dbReference type="SUPFAM" id="SSF58104">
    <property type="entry name" value="Methyl-accepting chemotaxis protein (MCP) signaling domain"/>
    <property type="match status" value="1"/>
</dbReference>
<keyword evidence="2" id="KW-0488">Methylation</keyword>
<dbReference type="InterPro" id="IPR004089">
    <property type="entry name" value="MCPsignal_dom"/>
</dbReference>
<evidence type="ECO:0000256" key="6">
    <source>
        <dbReference type="SAM" id="Phobius"/>
    </source>
</evidence>
<keyword evidence="6" id="KW-0812">Transmembrane</keyword>
<comment type="subcellular location">
    <subcellularLocation>
        <location evidence="1">Membrane</location>
    </subcellularLocation>
</comment>
<comment type="similarity">
    <text evidence="3">Belongs to the methyl-accepting chemotaxis (MCP) protein family.</text>
</comment>
<dbReference type="FunFam" id="1.10.287.950:FF:000001">
    <property type="entry name" value="Methyl-accepting chemotaxis sensory transducer"/>
    <property type="match status" value="1"/>
</dbReference>
<dbReference type="PROSITE" id="PS50885">
    <property type="entry name" value="HAMP"/>
    <property type="match status" value="1"/>
</dbReference>
<dbReference type="Pfam" id="PF00672">
    <property type="entry name" value="HAMP"/>
    <property type="match status" value="1"/>
</dbReference>
<keyword evidence="6" id="KW-1133">Transmembrane helix</keyword>
<gene>
    <name evidence="9" type="ORF">KDM89_18395</name>
</gene>
<evidence type="ECO:0000256" key="2">
    <source>
        <dbReference type="ARBA" id="ARBA00022481"/>
    </source>
</evidence>
<dbReference type="SMART" id="SM00283">
    <property type="entry name" value="MA"/>
    <property type="match status" value="1"/>
</dbReference>